<dbReference type="EMBL" id="NXIB02000123">
    <property type="protein sequence ID" value="PHX54118.1"/>
    <property type="molecule type" value="Genomic_DNA"/>
</dbReference>
<dbReference type="Proteomes" id="UP000226442">
    <property type="component" value="Unassembled WGS sequence"/>
</dbReference>
<accession>A0A2G4EXB2</accession>
<sequence length="350" mass="40067">MNGREVATTFEIPEKLPFLQAICWQVANVKHLSFKEMLCRYESGWDYWGVLGKPSAEELAFIQQISQHYQSWLVAELGSICQPQKTEKWVSLPGMFKREIHQKILTILSHLNVEFLEECHAYFGGGTLVSMQHGEYRLSQDIDFMCPMDGGYNLLRRKVAEGGYDVIFASRDSLLDSFGSRIILPNDIQSNQYGIRFPVIVGGTTIKFEMVCEGRIQFGEPNYPNWSPVPCLNQIDIIAEKLLANADRWPSDRVNSRDLIDLAIQRLATPIPQKAIDKAEAAYQVMEPLMRAIQYFQDRPDYREKCYDILSIAEPNQVINGIDLLAQDLGREITVRTFREIVSLFPSSSW</sequence>
<name>A0A2G4EXB2_9CYAN</name>
<evidence type="ECO:0000313" key="1">
    <source>
        <dbReference type="EMBL" id="PHX54118.1"/>
    </source>
</evidence>
<dbReference type="Pfam" id="PF08843">
    <property type="entry name" value="AbiEii"/>
    <property type="match status" value="1"/>
</dbReference>
<dbReference type="OrthoDB" id="5508069at2"/>
<gene>
    <name evidence="1" type="ORF">CP500_017800</name>
</gene>
<reference evidence="1" key="1">
    <citation type="submission" date="2017-10" db="EMBL/GenBank/DDBJ databases">
        <title>Draft genome sequence of the planktic cyanobacteria Tychonema bourrellyi isolated from alpine lentic freshwater.</title>
        <authorList>
            <person name="Tett A."/>
            <person name="Armanini F."/>
            <person name="Asnicar F."/>
            <person name="Boscaini A."/>
            <person name="Pasolli E."/>
            <person name="Zolfo M."/>
            <person name="Donati C."/>
            <person name="Salmaso N."/>
            <person name="Segata N."/>
        </authorList>
    </citation>
    <scope>NUCLEOTIDE SEQUENCE</scope>
    <source>
        <strain evidence="1">FEM_GT703</strain>
    </source>
</reference>
<protein>
    <recommendedName>
        <fullName evidence="3">Nucleotidyl transferase AbiEii/AbiGii toxin family protein</fullName>
    </recommendedName>
</protein>
<dbReference type="RefSeq" id="WP_096830252.1">
    <property type="nucleotide sequence ID" value="NZ_NXIB02000123.1"/>
</dbReference>
<organism evidence="1 2">
    <name type="scientific">Tychonema bourrellyi FEM_GT703</name>
    <dbReference type="NCBI Taxonomy" id="2040638"/>
    <lineage>
        <taxon>Bacteria</taxon>
        <taxon>Bacillati</taxon>
        <taxon>Cyanobacteriota</taxon>
        <taxon>Cyanophyceae</taxon>
        <taxon>Oscillatoriophycideae</taxon>
        <taxon>Oscillatoriales</taxon>
        <taxon>Microcoleaceae</taxon>
        <taxon>Tychonema</taxon>
    </lineage>
</organism>
<comment type="caution">
    <text evidence="1">The sequence shown here is derived from an EMBL/GenBank/DDBJ whole genome shotgun (WGS) entry which is preliminary data.</text>
</comment>
<dbReference type="InterPro" id="IPR014942">
    <property type="entry name" value="AbiEii"/>
</dbReference>
<proteinExistence type="predicted"/>
<evidence type="ECO:0000313" key="2">
    <source>
        <dbReference type="Proteomes" id="UP000226442"/>
    </source>
</evidence>
<keyword evidence="2" id="KW-1185">Reference proteome</keyword>
<evidence type="ECO:0008006" key="3">
    <source>
        <dbReference type="Google" id="ProtNLM"/>
    </source>
</evidence>
<dbReference type="AlphaFoldDB" id="A0A2G4EXB2"/>